<evidence type="ECO:0000313" key="2">
    <source>
        <dbReference type="Ensembl" id="ENSSLUP00000007217.1"/>
    </source>
</evidence>
<evidence type="ECO:0000256" key="1">
    <source>
        <dbReference type="SAM" id="MobiDB-lite"/>
    </source>
</evidence>
<dbReference type="Pfam" id="PF13365">
    <property type="entry name" value="Trypsin_2"/>
    <property type="match status" value="1"/>
</dbReference>
<dbReference type="InterPro" id="IPR009003">
    <property type="entry name" value="Peptidase_S1_PA"/>
</dbReference>
<feature type="compositionally biased region" description="Polar residues" evidence="1">
    <location>
        <begin position="291"/>
        <end position="306"/>
    </location>
</feature>
<feature type="compositionally biased region" description="Basic and acidic residues" evidence="1">
    <location>
        <begin position="10"/>
        <end position="20"/>
    </location>
</feature>
<evidence type="ECO:0000313" key="3">
    <source>
        <dbReference type="Proteomes" id="UP000694568"/>
    </source>
</evidence>
<accession>A0A8C9X7R1</accession>
<dbReference type="Ensembl" id="ENSSLUT00000007426.1">
    <property type="protein sequence ID" value="ENSSLUP00000007217.1"/>
    <property type="gene ID" value="ENSSLUG00000003318.1"/>
</dbReference>
<dbReference type="GO" id="GO:0000785">
    <property type="term" value="C:chromatin"/>
    <property type="evidence" value="ECO:0007669"/>
    <property type="project" value="TreeGrafter"/>
</dbReference>
<organism evidence="2 3">
    <name type="scientific">Sander lucioperca</name>
    <name type="common">Pike-perch</name>
    <name type="synonym">Perca lucioperca</name>
    <dbReference type="NCBI Taxonomy" id="283035"/>
    <lineage>
        <taxon>Eukaryota</taxon>
        <taxon>Metazoa</taxon>
        <taxon>Chordata</taxon>
        <taxon>Craniata</taxon>
        <taxon>Vertebrata</taxon>
        <taxon>Euteleostomi</taxon>
        <taxon>Actinopterygii</taxon>
        <taxon>Neopterygii</taxon>
        <taxon>Teleostei</taxon>
        <taxon>Neoteleostei</taxon>
        <taxon>Acanthomorphata</taxon>
        <taxon>Eupercaria</taxon>
        <taxon>Perciformes</taxon>
        <taxon>Percoidei</taxon>
        <taxon>Percidae</taxon>
        <taxon>Luciopercinae</taxon>
        <taxon>Sander</taxon>
    </lineage>
</organism>
<sequence>MTEMNGPMDKVVKEETDNQDGKSSQPPHLQPVAVPCAKLETSPGCTPHPLSQSQQGLAAAPRNPLVKQEEEPHATHSFVWCWSKEKPTTWTCNKAGTIEDVLKRSHKFRHIAGKNQNKELVIVKDGKLISSHFPCSLIKKDESLTVKYVKAVDKPEQLVSGSHHLKRKVPSDELVMFDVLTKGGTNVANIMRNQVLKNNFQEITVYAYKGEKVRHALKRDGRLLNIVFRKNCALSHKGTEKETEMSSLVDDLDGETFQIILLNKSDPPGSQPGSLDDAYMMQNESQRSDSDVNQDPPQQSTTTKSLNDSKPKEKSMLDGNKAPENIFEIPDSKMKQKRLSSQFKDLVKGKKTLQGSKLSRIQNLFRVEYGKNVETCREVKTIKKLMDISHSVCQVRINGRAKGSGFLLFGKFVITNGHVIKDIYDESTGHLNERVTVHFSYESLDQMESGEAVEEVAGFEYGCDVSGHMYDWALLRLGDDQKLPDGLLPITLFGSRPQRGGICIIGHPNGGVKKMDPCLIILPLKNPEGVLPESPHYSENQEHIQVVTHRFFEDVKKDERNRQALMYESCFYFGSSGSPVFDEHCNVVAMHSGGYGYRNARGGEPECPRVWLSFVRHYRSHHCPSGGKREV</sequence>
<dbReference type="InterPro" id="IPR043504">
    <property type="entry name" value="Peptidase_S1_PA_chymotrypsin"/>
</dbReference>
<dbReference type="AlphaFoldDB" id="A0A8C9X7R1"/>
<dbReference type="PANTHER" id="PTHR14389">
    <property type="entry name" value="SI:CH1073-475A24.1"/>
    <property type="match status" value="1"/>
</dbReference>
<dbReference type="GeneTree" id="ENSGT00390000005182"/>
<dbReference type="Proteomes" id="UP000694568">
    <property type="component" value="Unplaced"/>
</dbReference>
<dbReference type="SUPFAM" id="SSF50494">
    <property type="entry name" value="Trypsin-like serine proteases"/>
    <property type="match status" value="1"/>
</dbReference>
<feature type="region of interest" description="Disordered" evidence="1">
    <location>
        <begin position="283"/>
        <end position="326"/>
    </location>
</feature>
<dbReference type="GO" id="GO:0006260">
    <property type="term" value="P:DNA replication"/>
    <property type="evidence" value="ECO:0007669"/>
    <property type="project" value="TreeGrafter"/>
</dbReference>
<gene>
    <name evidence="2" type="primary">LOC116036955</name>
</gene>
<reference evidence="2" key="2">
    <citation type="submission" date="2025-09" db="UniProtKB">
        <authorList>
            <consortium name="Ensembl"/>
        </authorList>
    </citation>
    <scope>IDENTIFICATION</scope>
</reference>
<dbReference type="GO" id="GO:0005634">
    <property type="term" value="C:nucleus"/>
    <property type="evidence" value="ECO:0007669"/>
    <property type="project" value="TreeGrafter"/>
</dbReference>
<dbReference type="PANTHER" id="PTHR14389:SF3">
    <property type="entry name" value="PROTEIN FAM111A-LIKE"/>
    <property type="match status" value="1"/>
</dbReference>
<name>A0A8C9X7R1_SANLU</name>
<keyword evidence="3" id="KW-1185">Reference proteome</keyword>
<dbReference type="Gene3D" id="2.40.10.10">
    <property type="entry name" value="Trypsin-like serine proteases"/>
    <property type="match status" value="1"/>
</dbReference>
<proteinExistence type="predicted"/>
<protein>
    <submittedName>
        <fullName evidence="2">Protein FAM111A-like</fullName>
    </submittedName>
</protein>
<reference evidence="2" key="1">
    <citation type="submission" date="2025-08" db="UniProtKB">
        <authorList>
            <consortium name="Ensembl"/>
        </authorList>
    </citation>
    <scope>IDENTIFICATION</scope>
</reference>
<feature type="compositionally biased region" description="Basic and acidic residues" evidence="1">
    <location>
        <begin position="307"/>
        <end position="316"/>
    </location>
</feature>
<feature type="region of interest" description="Disordered" evidence="1">
    <location>
        <begin position="1"/>
        <end position="67"/>
    </location>
</feature>